<organism evidence="2 3">
    <name type="scientific">Saccharopolyspora thermophila</name>
    <dbReference type="NCBI Taxonomy" id="89367"/>
    <lineage>
        <taxon>Bacteria</taxon>
        <taxon>Bacillati</taxon>
        <taxon>Actinomycetota</taxon>
        <taxon>Actinomycetes</taxon>
        <taxon>Pseudonocardiales</taxon>
        <taxon>Pseudonocardiaceae</taxon>
        <taxon>Saccharopolyspora</taxon>
    </lineage>
</organism>
<sequence>MTGMSGEIRRHYWLPTPNPETGAFARHAFRGRRWESQPADTTVCGRDVAMAKPSEVDWCTAPTCLECNGILIREQRGERPR</sequence>
<comment type="caution">
    <text evidence="2">The sequence shown here is derived from an EMBL/GenBank/DDBJ whole genome shotgun (WGS) entry which is preliminary data.</text>
</comment>
<name>A0A917JP02_9PSEU</name>
<reference evidence="1 4" key="2">
    <citation type="journal article" date="2019" name="Int. J. Syst. Evol. Microbiol.">
        <title>The Global Catalogue of Microorganisms (GCM) 10K type strain sequencing project: providing services to taxonomists for standard genome sequencing and annotation.</title>
        <authorList>
            <consortium name="The Broad Institute Genomics Platform"/>
            <consortium name="The Broad Institute Genome Sequencing Center for Infectious Disease"/>
            <person name="Wu L."/>
            <person name="Ma J."/>
        </authorList>
    </citation>
    <scope>NUCLEOTIDE SEQUENCE [LARGE SCALE GENOMIC DNA]</scope>
    <source>
        <strain evidence="1 4">JCM 10664</strain>
    </source>
</reference>
<dbReference type="AlphaFoldDB" id="A0A917JP02"/>
<dbReference type="EMBL" id="BAAAHC010000009">
    <property type="protein sequence ID" value="GAA0519784.1"/>
    <property type="molecule type" value="Genomic_DNA"/>
</dbReference>
<accession>A0A917JP02</accession>
<evidence type="ECO:0000313" key="3">
    <source>
        <dbReference type="Proteomes" id="UP000597989"/>
    </source>
</evidence>
<protein>
    <submittedName>
        <fullName evidence="2">Uncharacterized protein</fullName>
    </submittedName>
</protein>
<dbReference type="EMBL" id="BMMT01000002">
    <property type="protein sequence ID" value="GGI74870.1"/>
    <property type="molecule type" value="Genomic_DNA"/>
</dbReference>
<keyword evidence="4" id="KW-1185">Reference proteome</keyword>
<evidence type="ECO:0000313" key="1">
    <source>
        <dbReference type="EMBL" id="GAA0519784.1"/>
    </source>
</evidence>
<evidence type="ECO:0000313" key="2">
    <source>
        <dbReference type="EMBL" id="GGI74870.1"/>
    </source>
</evidence>
<evidence type="ECO:0000313" key="4">
    <source>
        <dbReference type="Proteomes" id="UP001500220"/>
    </source>
</evidence>
<reference evidence="2" key="3">
    <citation type="submission" date="2020-09" db="EMBL/GenBank/DDBJ databases">
        <authorList>
            <person name="Sun Q."/>
            <person name="Zhou Y."/>
        </authorList>
    </citation>
    <scope>NUCLEOTIDE SEQUENCE</scope>
    <source>
        <strain evidence="2">CGMCC 4.7206</strain>
    </source>
</reference>
<reference evidence="1" key="4">
    <citation type="submission" date="2023-12" db="EMBL/GenBank/DDBJ databases">
        <authorList>
            <person name="Sun Q."/>
            <person name="Inoue M."/>
        </authorList>
    </citation>
    <scope>NUCLEOTIDE SEQUENCE</scope>
    <source>
        <strain evidence="1">JCM 10664</strain>
    </source>
</reference>
<dbReference type="Proteomes" id="UP000597989">
    <property type="component" value="Unassembled WGS sequence"/>
</dbReference>
<reference evidence="2 3" key="1">
    <citation type="journal article" date="2014" name="Int. J. Syst. Evol. Microbiol.">
        <title>Complete genome sequence of Corynebacterium casei LMG S-19264T (=DSM 44701T), isolated from a smear-ripened cheese.</title>
        <authorList>
            <consortium name="US DOE Joint Genome Institute (JGI-PGF)"/>
            <person name="Walter F."/>
            <person name="Albersmeier A."/>
            <person name="Kalinowski J."/>
            <person name="Ruckert C."/>
        </authorList>
    </citation>
    <scope>NUCLEOTIDE SEQUENCE [LARGE SCALE GENOMIC DNA]</scope>
    <source>
        <strain evidence="2 3">CGMCC 4.7206</strain>
    </source>
</reference>
<dbReference type="Proteomes" id="UP001500220">
    <property type="component" value="Unassembled WGS sequence"/>
</dbReference>
<gene>
    <name evidence="1" type="ORF">GCM10009545_22200</name>
    <name evidence="2" type="ORF">GCM10011581_09810</name>
</gene>
<proteinExistence type="predicted"/>